<evidence type="ECO:0000313" key="2">
    <source>
        <dbReference type="Proteomes" id="UP000279594"/>
    </source>
</evidence>
<accession>A0A3G2E8X4</accession>
<evidence type="ECO:0000313" key="1">
    <source>
        <dbReference type="EMBL" id="AYM76527.1"/>
    </source>
</evidence>
<keyword evidence="2" id="KW-1185">Reference proteome</keyword>
<reference evidence="1 2" key="1">
    <citation type="submission" date="2018-10" db="EMBL/GenBank/DDBJ databases">
        <title>Effects of UV and annual dynamics of microbial communities in freshwater RAS systems.</title>
        <authorList>
            <person name="Bekkelund A.K."/>
            <person name="Hansen B.R."/>
            <person name="Stokken H."/>
            <person name="Eriksen B.F."/>
            <person name="Kashulin N.A."/>
        </authorList>
    </citation>
    <scope>NUCLEOTIDE SEQUENCE [LARGE SCALE GENOMIC DNA]</scope>
    <source>
        <strain evidence="1 2">BHSEK</strain>
    </source>
</reference>
<protein>
    <submittedName>
        <fullName evidence="1">Transmembrane anchor protein</fullName>
    </submittedName>
</protein>
<dbReference type="EMBL" id="CP033019">
    <property type="protein sequence ID" value="AYM76527.1"/>
    <property type="molecule type" value="Genomic_DNA"/>
</dbReference>
<proteinExistence type="predicted"/>
<keyword evidence="1" id="KW-0472">Membrane</keyword>
<dbReference type="Proteomes" id="UP000279594">
    <property type="component" value="Chromosome"/>
</dbReference>
<keyword evidence="1" id="KW-0812">Transmembrane</keyword>
<gene>
    <name evidence="1" type="ORF">D9M09_12510</name>
</gene>
<dbReference type="RefSeq" id="WP_121669438.1">
    <property type="nucleotide sequence ID" value="NZ_CP033019.1"/>
</dbReference>
<organism evidence="1 2">
    <name type="scientific">Janthinobacterium agaricidamnosum</name>
    <dbReference type="NCBI Taxonomy" id="55508"/>
    <lineage>
        <taxon>Bacteria</taxon>
        <taxon>Pseudomonadati</taxon>
        <taxon>Pseudomonadota</taxon>
        <taxon>Betaproteobacteria</taxon>
        <taxon>Burkholderiales</taxon>
        <taxon>Oxalobacteraceae</taxon>
        <taxon>Janthinobacterium</taxon>
    </lineage>
</organism>
<dbReference type="AlphaFoldDB" id="A0A3G2E8X4"/>
<name>A0A3G2E8X4_9BURK</name>
<sequence>MYNTDLPTRAELPSSAKLLRSTAIALITAAALLVTVVLPSEYGIDPTGIGKVLGLKAMGEIKTQLATEAAADAQADALAAARQALTPAPVTAAINAPAVAQPAPVQDDAAKAGITQEITIVLPPGAGKEVKMDMLKGQEVSYAWQTDGGVVNHDTHGEPVSGPANAFHSYLKEANVAGNRGQLTAEFDGSHGWYWRNRGESSIRISLTVSGQFKNLKQKS</sequence>